<feature type="compositionally biased region" description="Basic and acidic residues" evidence="7">
    <location>
        <begin position="616"/>
        <end position="649"/>
    </location>
</feature>
<keyword evidence="1 6" id="KW-0547">Nucleotide-binding</keyword>
<name>A0A166BV85_9EURY</name>
<dbReference type="RefSeq" id="WP_084269458.1">
    <property type="nucleotide sequence ID" value="NZ_LWMV01000136.1"/>
</dbReference>
<dbReference type="Proteomes" id="UP000077245">
    <property type="component" value="Unassembled WGS sequence"/>
</dbReference>
<dbReference type="PATRIC" id="fig|49547.3.peg.719"/>
<accession>A0A166BV85</accession>
<dbReference type="PANTHER" id="PTHR48444:SF1">
    <property type="entry name" value="DNA TOPOISOMERASE 6 SUBUNIT B"/>
    <property type="match status" value="1"/>
</dbReference>
<dbReference type="CDD" id="cd00823">
    <property type="entry name" value="TopoIIB_Trans"/>
    <property type="match status" value="1"/>
</dbReference>
<dbReference type="InterPro" id="IPR003594">
    <property type="entry name" value="HATPase_dom"/>
</dbReference>
<dbReference type="InterPro" id="IPR036890">
    <property type="entry name" value="HATPase_C_sf"/>
</dbReference>
<dbReference type="STRING" id="49547.MBCUR_06750"/>
<dbReference type="PANTHER" id="PTHR48444">
    <property type="entry name" value="DNA TOPOISOMERASE 6 SUBUNIT B"/>
    <property type="match status" value="1"/>
</dbReference>
<dbReference type="Gene3D" id="3.30.565.10">
    <property type="entry name" value="Histidine kinase-like ATPase, C-terminal domain"/>
    <property type="match status" value="1"/>
</dbReference>
<evidence type="ECO:0000256" key="7">
    <source>
        <dbReference type="SAM" id="MobiDB-lite"/>
    </source>
</evidence>
<feature type="domain" description="Histidine kinase/HSP90-like ATPase" evidence="8">
    <location>
        <begin position="32"/>
        <end position="155"/>
    </location>
</feature>
<keyword evidence="5 6" id="KW-0413">Isomerase</keyword>
<feature type="binding site" evidence="6">
    <location>
        <position position="435"/>
    </location>
    <ligand>
        <name>ATP</name>
        <dbReference type="ChEBI" id="CHEBI:30616"/>
    </ligand>
</feature>
<feature type="binding site" evidence="6">
    <location>
        <position position="47"/>
    </location>
    <ligand>
        <name>ATP</name>
        <dbReference type="ChEBI" id="CHEBI:30616"/>
    </ligand>
</feature>
<dbReference type="GO" id="GO:0005524">
    <property type="term" value="F:ATP binding"/>
    <property type="evidence" value="ECO:0007669"/>
    <property type="project" value="UniProtKB-UniRule"/>
</dbReference>
<organism evidence="9 10">
    <name type="scientific">Methanobrevibacter curvatus</name>
    <dbReference type="NCBI Taxonomy" id="49547"/>
    <lineage>
        <taxon>Archaea</taxon>
        <taxon>Methanobacteriati</taxon>
        <taxon>Methanobacteriota</taxon>
        <taxon>Methanomada group</taxon>
        <taxon>Methanobacteria</taxon>
        <taxon>Methanobacteriales</taxon>
        <taxon>Methanobacteriaceae</taxon>
        <taxon>Methanobrevibacter</taxon>
    </lineage>
</organism>
<dbReference type="InterPro" id="IPR015320">
    <property type="entry name" value="TopoVI_B_transducer"/>
</dbReference>
<keyword evidence="10" id="KW-1185">Reference proteome</keyword>
<comment type="similarity">
    <text evidence="6">Belongs to the TOP6B family.</text>
</comment>
<proteinExistence type="inferred from homology"/>
<dbReference type="InterPro" id="IPR005734">
    <property type="entry name" value="TopoVI_B"/>
</dbReference>
<dbReference type="InterPro" id="IPR010979">
    <property type="entry name" value="Ribosomal_uS13-like_H2TH"/>
</dbReference>
<feature type="binding site" evidence="6">
    <location>
        <begin position="109"/>
        <end position="116"/>
    </location>
    <ligand>
        <name>ATP</name>
        <dbReference type="ChEBI" id="CHEBI:30616"/>
    </ligand>
</feature>
<dbReference type="InterPro" id="IPR014721">
    <property type="entry name" value="Ribsml_uS5_D2-typ_fold_subgr"/>
</dbReference>
<dbReference type="GO" id="GO:0006265">
    <property type="term" value="P:DNA topological change"/>
    <property type="evidence" value="ECO:0007669"/>
    <property type="project" value="UniProtKB-UniRule"/>
</dbReference>
<dbReference type="NCBIfam" id="TIGR01052">
    <property type="entry name" value="top6b"/>
    <property type="match status" value="1"/>
</dbReference>
<comment type="catalytic activity">
    <reaction evidence="6">
        <text>ATP-dependent breakage, passage and rejoining of double-stranded DNA.</text>
        <dbReference type="EC" id="5.6.2.2"/>
    </reaction>
</comment>
<dbReference type="Pfam" id="PF02518">
    <property type="entry name" value="HATPase_c"/>
    <property type="match status" value="1"/>
</dbReference>
<dbReference type="GO" id="GO:0003677">
    <property type="term" value="F:DNA binding"/>
    <property type="evidence" value="ECO:0007669"/>
    <property type="project" value="UniProtKB-UniRule"/>
</dbReference>
<dbReference type="HAMAP" id="MF_00322">
    <property type="entry name" value="Top6B"/>
    <property type="match status" value="1"/>
</dbReference>
<sequence length="649" mass="73571">MSQQAAELFDNFQELTPSEFFRKNKQMLGFSGKIRSLTMVFHELITNSFDASEEAGILPDIEIELHKLEDDHYLLKHKDNGPGIPEKFVMKVYCTMFAGSKFRNIQSRGQQGLGCSGCVLLSQMTTGEPAKVISQYKEEGELKGIEMTFKMDVKKNKGLLMKKKKFTPEKTGVSIELQFKEVRYNMAQQGAFEYIRRTMVGNPHARITFTDPNGHVYQFKRAADVVPVLPEEVLPHPKGITADDLIFMAKHTDKKRIRTLLMESLSRMSKSQVDKIEEITSIELKKHPKYLQWEEAEKIVEAISQIKWMAPPTSGLIPIGDEQIEKGMKEILKPEFTAVNTRKPVAYRGGVAFIIEAGLAFGGESGRVVGDQKKSEIMRFANRVPLTFDEGSCAITEALKSVDWKRYGLRDLENTPLTMFVNIISTQVPYLSTGKQSVAPEPEIIHEIRQSMMKIARKLQKHLNAKKAAKEEAIRSKIFEDFVPLIIKEAASLAETDVPHYDEILAKVTRRALAELLGENPDDINQTKETENKTIGENLIPENPHLKKIKNHSKDKSEVNSKIDQKNETNAKLKSKSKSESKSISKLKPKPDSKLISKSKSKSEYKSMSKSKPKSKNNDNDLDKNKDNLDHDKKKIEKKQKVSLDDFIN</sequence>
<dbReference type="GO" id="GO:0006260">
    <property type="term" value="P:DNA replication"/>
    <property type="evidence" value="ECO:0007669"/>
    <property type="project" value="UniProtKB-UniRule"/>
</dbReference>
<feature type="region of interest" description="Disordered" evidence="7">
    <location>
        <begin position="519"/>
        <end position="649"/>
    </location>
</feature>
<keyword evidence="4 6" id="KW-0238">DNA-binding</keyword>
<dbReference type="OrthoDB" id="65493at2157"/>
<dbReference type="EC" id="5.6.2.2" evidence="6"/>
<evidence type="ECO:0000256" key="2">
    <source>
        <dbReference type="ARBA" id="ARBA00022840"/>
    </source>
</evidence>
<gene>
    <name evidence="6 9" type="primary">top6B</name>
    <name evidence="9" type="ORF">MBCUR_06750</name>
</gene>
<feature type="binding site" evidence="6">
    <location>
        <position position="79"/>
    </location>
    <ligand>
        <name>ATP</name>
        <dbReference type="ChEBI" id="CHEBI:30616"/>
    </ligand>
</feature>
<dbReference type="Pfam" id="PF09239">
    <property type="entry name" value="Topo-VIb_trans"/>
    <property type="match status" value="1"/>
</dbReference>
<feature type="binding site" evidence="6">
    <location>
        <begin position="100"/>
        <end position="101"/>
    </location>
    <ligand>
        <name>ATP</name>
        <dbReference type="ChEBI" id="CHEBI:30616"/>
    </ligand>
</feature>
<dbReference type="InterPro" id="IPR020568">
    <property type="entry name" value="Ribosomal_Su5_D2-typ_SF"/>
</dbReference>
<dbReference type="GO" id="GO:0003918">
    <property type="term" value="F:DNA topoisomerase type II (double strand cut, ATP-hydrolyzing) activity"/>
    <property type="evidence" value="ECO:0007669"/>
    <property type="project" value="UniProtKB-UniRule"/>
</dbReference>
<protein>
    <recommendedName>
        <fullName evidence="6">Type 2 DNA topoisomerase 6 subunit B</fullName>
        <ecNumber evidence="6">5.6.2.2</ecNumber>
    </recommendedName>
    <alternativeName>
        <fullName evidence="6">Type II DNA topoisomerase VI subunit B</fullName>
        <shortName evidence="6">TopoVI-B</shortName>
    </alternativeName>
</protein>
<dbReference type="AlphaFoldDB" id="A0A166BV85"/>
<evidence type="ECO:0000256" key="4">
    <source>
        <dbReference type="ARBA" id="ARBA00023125"/>
    </source>
</evidence>
<evidence type="ECO:0000313" key="10">
    <source>
        <dbReference type="Proteomes" id="UP000077245"/>
    </source>
</evidence>
<keyword evidence="2 6" id="KW-0067">ATP-binding</keyword>
<feature type="compositionally biased region" description="Basic and acidic residues" evidence="7">
    <location>
        <begin position="525"/>
        <end position="534"/>
    </location>
</feature>
<keyword evidence="3 6" id="KW-0799">Topoisomerase</keyword>
<dbReference type="Gene3D" id="3.30.230.10">
    <property type="match status" value="1"/>
</dbReference>
<evidence type="ECO:0000256" key="5">
    <source>
        <dbReference type="ARBA" id="ARBA00023235"/>
    </source>
</evidence>
<evidence type="ECO:0000313" key="9">
    <source>
        <dbReference type="EMBL" id="KZX13849.1"/>
    </source>
</evidence>
<dbReference type="SUPFAM" id="SSF46946">
    <property type="entry name" value="S13-like H2TH domain"/>
    <property type="match status" value="1"/>
</dbReference>
<dbReference type="SUPFAM" id="SSF54211">
    <property type="entry name" value="Ribosomal protein S5 domain 2-like"/>
    <property type="match status" value="1"/>
</dbReference>
<comment type="function">
    <text evidence="6">Relaxes both positive and negative superturns and exhibits a strong decatenase activity.</text>
</comment>
<reference evidence="9 10" key="1">
    <citation type="submission" date="2016-04" db="EMBL/GenBank/DDBJ databases">
        <title>Genome sequence of Methanobrevibacter curvatus DSM 11111.</title>
        <authorList>
            <person name="Poehlein A."/>
            <person name="Seedorf H."/>
            <person name="Daniel R."/>
        </authorList>
    </citation>
    <scope>NUCLEOTIDE SEQUENCE [LARGE SCALE GENOMIC DNA]</scope>
    <source>
        <strain evidence="9 10">DSM 11111</strain>
    </source>
</reference>
<dbReference type="PIRSF" id="PIRSF006553">
    <property type="entry name" value="TopoVI_B"/>
    <property type="match status" value="1"/>
</dbReference>
<evidence type="ECO:0000259" key="8">
    <source>
        <dbReference type="SMART" id="SM00387"/>
    </source>
</evidence>
<dbReference type="SMART" id="SM00387">
    <property type="entry name" value="HATPase_c"/>
    <property type="match status" value="1"/>
</dbReference>
<comment type="subunit">
    <text evidence="6">Homodimer. Heterotetramer of two Top6A and two Top6B chains.</text>
</comment>
<feature type="compositionally biased region" description="Basic and acidic residues" evidence="7">
    <location>
        <begin position="552"/>
        <end position="607"/>
    </location>
</feature>
<dbReference type="Gene3D" id="1.10.8.50">
    <property type="match status" value="1"/>
</dbReference>
<dbReference type="NCBIfam" id="NF003218">
    <property type="entry name" value="PRK04184.1"/>
    <property type="match status" value="1"/>
</dbReference>
<evidence type="ECO:0000256" key="6">
    <source>
        <dbReference type="HAMAP-Rule" id="MF_00322"/>
    </source>
</evidence>
<evidence type="ECO:0000256" key="3">
    <source>
        <dbReference type="ARBA" id="ARBA00023029"/>
    </source>
</evidence>
<dbReference type="EMBL" id="LWMV01000136">
    <property type="protein sequence ID" value="KZX13849.1"/>
    <property type="molecule type" value="Genomic_DNA"/>
</dbReference>
<comment type="caution">
    <text evidence="9">The sequence shown here is derived from an EMBL/GenBank/DDBJ whole genome shotgun (WGS) entry which is preliminary data.</text>
</comment>
<dbReference type="SUPFAM" id="SSF55874">
    <property type="entry name" value="ATPase domain of HSP90 chaperone/DNA topoisomerase II/histidine kinase"/>
    <property type="match status" value="1"/>
</dbReference>
<evidence type="ECO:0000256" key="1">
    <source>
        <dbReference type="ARBA" id="ARBA00022741"/>
    </source>
</evidence>